<accession>A0AAW1PMA3</accession>
<evidence type="ECO:0000256" key="1">
    <source>
        <dbReference type="ARBA" id="ARBA00022722"/>
    </source>
</evidence>
<evidence type="ECO:0000256" key="2">
    <source>
        <dbReference type="ARBA" id="ARBA00022801"/>
    </source>
</evidence>
<dbReference type="GO" id="GO:0005634">
    <property type="term" value="C:nucleus"/>
    <property type="evidence" value="ECO:0007669"/>
    <property type="project" value="TreeGrafter"/>
</dbReference>
<dbReference type="PANTHER" id="PTHR12801">
    <property type="entry name" value="RNA EXONUCLEASE REXO1 / RECO3 FAMILY MEMBER-RELATED"/>
    <property type="match status" value="1"/>
</dbReference>
<evidence type="ECO:0000313" key="5">
    <source>
        <dbReference type="Proteomes" id="UP001465755"/>
    </source>
</evidence>
<organism evidence="4 5">
    <name type="scientific">Symbiochloris irregularis</name>
    <dbReference type="NCBI Taxonomy" id="706552"/>
    <lineage>
        <taxon>Eukaryota</taxon>
        <taxon>Viridiplantae</taxon>
        <taxon>Chlorophyta</taxon>
        <taxon>core chlorophytes</taxon>
        <taxon>Trebouxiophyceae</taxon>
        <taxon>Trebouxiales</taxon>
        <taxon>Trebouxiaceae</taxon>
        <taxon>Symbiochloris</taxon>
    </lineage>
</organism>
<dbReference type="SUPFAM" id="SSF53098">
    <property type="entry name" value="Ribonuclease H-like"/>
    <property type="match status" value="1"/>
</dbReference>
<evidence type="ECO:0000259" key="3">
    <source>
        <dbReference type="SMART" id="SM00479"/>
    </source>
</evidence>
<feature type="domain" description="Exonuclease" evidence="3">
    <location>
        <begin position="2"/>
        <end position="169"/>
    </location>
</feature>
<gene>
    <name evidence="4" type="ORF">WJX73_005720</name>
</gene>
<dbReference type="SMART" id="SM00479">
    <property type="entry name" value="EXOIII"/>
    <property type="match status" value="1"/>
</dbReference>
<dbReference type="InterPro" id="IPR012337">
    <property type="entry name" value="RNaseH-like_sf"/>
</dbReference>
<protein>
    <recommendedName>
        <fullName evidence="3">Exonuclease domain-containing protein</fullName>
    </recommendedName>
</protein>
<keyword evidence="5" id="KW-1185">Reference proteome</keyword>
<sequence>MQYFAMDVECVATSQSHNARAPAQVSLVDQNERVVLNLFIRPAEPVVSYLTPLTGLTRELIDSQGIPLQQALHILRQNLPPSAHLVGQSIDRDVKWLDLKEGQDFAGMLDLAGLFRVMHPKYKTWSVFSQDHLCKVLLGWDTSHMSHDALLDATKSMRLFNQYNMLQTNPQAWADAQAALLATPTAPSFAKLNPSFEGVCMGNKKTCVCGSPFIFS</sequence>
<keyword evidence="1" id="KW-0540">Nuclease</keyword>
<reference evidence="4 5" key="1">
    <citation type="journal article" date="2024" name="Nat. Commun.">
        <title>Phylogenomics reveals the evolutionary origins of lichenization in chlorophyte algae.</title>
        <authorList>
            <person name="Puginier C."/>
            <person name="Libourel C."/>
            <person name="Otte J."/>
            <person name="Skaloud P."/>
            <person name="Haon M."/>
            <person name="Grisel S."/>
            <person name="Petersen M."/>
            <person name="Berrin J.G."/>
            <person name="Delaux P.M."/>
            <person name="Dal Grande F."/>
            <person name="Keller J."/>
        </authorList>
    </citation>
    <scope>NUCLEOTIDE SEQUENCE [LARGE SCALE GENOMIC DNA]</scope>
    <source>
        <strain evidence="4 5">SAG 2036</strain>
    </source>
</reference>
<name>A0AAW1PMA3_9CHLO</name>
<dbReference type="AlphaFoldDB" id="A0AAW1PMA3"/>
<keyword evidence="2" id="KW-0378">Hydrolase</keyword>
<dbReference type="PANTHER" id="PTHR12801:SF159">
    <property type="entry name" value="C3H1-TYPE DOMAIN-CONTAINING PROTEIN"/>
    <property type="match status" value="1"/>
</dbReference>
<dbReference type="Gene3D" id="3.30.420.10">
    <property type="entry name" value="Ribonuclease H-like superfamily/Ribonuclease H"/>
    <property type="match status" value="1"/>
</dbReference>
<proteinExistence type="predicted"/>
<dbReference type="Proteomes" id="UP001465755">
    <property type="component" value="Unassembled WGS sequence"/>
</dbReference>
<evidence type="ECO:0000313" key="4">
    <source>
        <dbReference type="EMBL" id="KAK9811008.1"/>
    </source>
</evidence>
<dbReference type="InterPro" id="IPR047021">
    <property type="entry name" value="REXO1/3/4-like"/>
</dbReference>
<dbReference type="GO" id="GO:0004527">
    <property type="term" value="F:exonuclease activity"/>
    <property type="evidence" value="ECO:0007669"/>
    <property type="project" value="InterPro"/>
</dbReference>
<dbReference type="InterPro" id="IPR036397">
    <property type="entry name" value="RNaseH_sf"/>
</dbReference>
<dbReference type="InterPro" id="IPR013520">
    <property type="entry name" value="Ribonucl_H"/>
</dbReference>
<dbReference type="GO" id="GO:0003676">
    <property type="term" value="F:nucleic acid binding"/>
    <property type="evidence" value="ECO:0007669"/>
    <property type="project" value="InterPro"/>
</dbReference>
<comment type="caution">
    <text evidence="4">The sequence shown here is derived from an EMBL/GenBank/DDBJ whole genome shotgun (WGS) entry which is preliminary data.</text>
</comment>
<dbReference type="EMBL" id="JALJOQ010000012">
    <property type="protein sequence ID" value="KAK9811008.1"/>
    <property type="molecule type" value="Genomic_DNA"/>
</dbReference>